<dbReference type="RefSeq" id="WP_148780902.1">
    <property type="nucleotide sequence ID" value="NZ_VNHU01000001.1"/>
</dbReference>
<organism evidence="1 2">
    <name type="scientific">Aquimarina intermedia</name>
    <dbReference type="NCBI Taxonomy" id="350814"/>
    <lineage>
        <taxon>Bacteria</taxon>
        <taxon>Pseudomonadati</taxon>
        <taxon>Bacteroidota</taxon>
        <taxon>Flavobacteriia</taxon>
        <taxon>Flavobacteriales</taxon>
        <taxon>Flavobacteriaceae</taxon>
        <taxon>Aquimarina</taxon>
    </lineage>
</organism>
<gene>
    <name evidence="1" type="ORF">BD809_1012</name>
</gene>
<dbReference type="AlphaFoldDB" id="A0A5S5CBZ0"/>
<dbReference type="Proteomes" id="UP000324376">
    <property type="component" value="Unassembled WGS sequence"/>
</dbReference>
<protein>
    <submittedName>
        <fullName evidence="1">Uncharacterized protein</fullName>
    </submittedName>
</protein>
<reference evidence="1 2" key="1">
    <citation type="submission" date="2019-07" db="EMBL/GenBank/DDBJ databases">
        <title>Genomic Encyclopedia of Archaeal and Bacterial Type Strains, Phase II (KMG-II): from individual species to whole genera.</title>
        <authorList>
            <person name="Goeker M."/>
        </authorList>
    </citation>
    <scope>NUCLEOTIDE SEQUENCE [LARGE SCALE GENOMIC DNA]</scope>
    <source>
        <strain evidence="1 2">DSM 17527</strain>
    </source>
</reference>
<dbReference type="EMBL" id="VNHU01000001">
    <property type="protein sequence ID" value="TYP76857.1"/>
    <property type="molecule type" value="Genomic_DNA"/>
</dbReference>
<evidence type="ECO:0000313" key="1">
    <source>
        <dbReference type="EMBL" id="TYP76857.1"/>
    </source>
</evidence>
<accession>A0A5S5CBZ0</accession>
<name>A0A5S5CBZ0_9FLAO</name>
<evidence type="ECO:0000313" key="2">
    <source>
        <dbReference type="Proteomes" id="UP000324376"/>
    </source>
</evidence>
<proteinExistence type="predicted"/>
<sequence length="182" mass="21878">MENFKFFKENIEYLNEKINEFEGFDTEISKFVLELCSEIPSVKIDFNKSYIKVKDHNINGGFFFKLISNHNNLKIEISLFRNYIEMMIDDNCYIVYDSFLVKNKNKIKEKISDFFHQTIEKQTLYYGTDIKKVSFFYRSENDRLIFIHKTENLKYFFKRASDVQIAHFSNWIDCNFIGLPPA</sequence>
<comment type="caution">
    <text evidence="1">The sequence shown here is derived from an EMBL/GenBank/DDBJ whole genome shotgun (WGS) entry which is preliminary data.</text>
</comment>
<keyword evidence="2" id="KW-1185">Reference proteome</keyword>